<evidence type="ECO:0000313" key="4">
    <source>
        <dbReference type="Proteomes" id="UP000239290"/>
    </source>
</evidence>
<name>A0A2S8J987_RHOOP</name>
<reference evidence="4" key="1">
    <citation type="submission" date="2018-02" db="EMBL/GenBank/DDBJ databases">
        <title>Draft genome sequencing of Rhodococcus opacus KU647198.</title>
        <authorList>
            <person name="Zheng B.-X."/>
        </authorList>
    </citation>
    <scope>NUCLEOTIDE SEQUENCE [LARGE SCALE GENOMIC DNA]</scope>
    <source>
        <strain evidence="4">04-OD7</strain>
    </source>
</reference>
<evidence type="ECO:0000313" key="3">
    <source>
        <dbReference type="EMBL" id="PQP23596.1"/>
    </source>
</evidence>
<organism evidence="3 4">
    <name type="scientific">Rhodococcus opacus</name>
    <name type="common">Nocardia opaca</name>
    <dbReference type="NCBI Taxonomy" id="37919"/>
    <lineage>
        <taxon>Bacteria</taxon>
        <taxon>Bacillati</taxon>
        <taxon>Actinomycetota</taxon>
        <taxon>Actinomycetes</taxon>
        <taxon>Mycobacteriales</taxon>
        <taxon>Nocardiaceae</taxon>
        <taxon>Rhodococcus</taxon>
    </lineage>
</organism>
<feature type="transmembrane region" description="Helical" evidence="2">
    <location>
        <begin position="48"/>
        <end position="66"/>
    </location>
</feature>
<sequence>MTALPGRNRHRTEPGGGDSLTDQYEWPVPDEQDEVVEQSAQASRKTNIGRAVLVAALIPLGAFYLAPRVYNLTATPYRLDQAVVSANKYNPALTELVEHEQVTLSAFTALDKMEAALASVHATDTAVSAELTTLTGHITGDLQATLEHAGANVTELVTSLDTLTAHVNSLQSPIDGATAALDGNTAAMDAILADARSTADKVHNARLSAEESANDLSGK</sequence>
<dbReference type="Proteomes" id="UP000239290">
    <property type="component" value="Unassembled WGS sequence"/>
</dbReference>
<evidence type="ECO:0000256" key="1">
    <source>
        <dbReference type="SAM" id="MobiDB-lite"/>
    </source>
</evidence>
<evidence type="ECO:0000256" key="2">
    <source>
        <dbReference type="SAM" id="Phobius"/>
    </source>
</evidence>
<protein>
    <submittedName>
        <fullName evidence="3">Uncharacterized protein</fullName>
    </submittedName>
</protein>
<dbReference type="RefSeq" id="WP_105416170.1">
    <property type="nucleotide sequence ID" value="NZ_PUIO01000019.1"/>
</dbReference>
<dbReference type="AlphaFoldDB" id="A0A2S8J987"/>
<proteinExistence type="predicted"/>
<gene>
    <name evidence="3" type="ORF">C5613_17590</name>
</gene>
<keyword evidence="2" id="KW-1133">Transmembrane helix</keyword>
<feature type="region of interest" description="Disordered" evidence="1">
    <location>
        <begin position="1"/>
        <end position="33"/>
    </location>
</feature>
<keyword evidence="2" id="KW-0812">Transmembrane</keyword>
<dbReference type="EMBL" id="PUIO01000019">
    <property type="protein sequence ID" value="PQP23596.1"/>
    <property type="molecule type" value="Genomic_DNA"/>
</dbReference>
<accession>A0A2S8J987</accession>
<comment type="caution">
    <text evidence="3">The sequence shown here is derived from an EMBL/GenBank/DDBJ whole genome shotgun (WGS) entry which is preliminary data.</text>
</comment>
<keyword evidence="2" id="KW-0472">Membrane</keyword>